<evidence type="ECO:0000313" key="2">
    <source>
        <dbReference type="EMBL" id="RKS72165.1"/>
    </source>
</evidence>
<protein>
    <submittedName>
        <fullName evidence="2">Uncharacterized protein</fullName>
    </submittedName>
</protein>
<dbReference type="RefSeq" id="WP_147449519.1">
    <property type="nucleotide sequence ID" value="NZ_RBWU01000005.1"/>
</dbReference>
<evidence type="ECO:0000313" key="3">
    <source>
        <dbReference type="Proteomes" id="UP000274601"/>
    </source>
</evidence>
<feature type="compositionally biased region" description="Acidic residues" evidence="1">
    <location>
        <begin position="95"/>
        <end position="105"/>
    </location>
</feature>
<dbReference type="Proteomes" id="UP000274601">
    <property type="component" value="Unassembled WGS sequence"/>
</dbReference>
<dbReference type="OrthoDB" id="3483444at2"/>
<proteinExistence type="predicted"/>
<dbReference type="EMBL" id="RBWU01000005">
    <property type="protein sequence ID" value="RKS72165.1"/>
    <property type="molecule type" value="Genomic_DNA"/>
</dbReference>
<comment type="caution">
    <text evidence="2">The sequence shown here is derived from an EMBL/GenBank/DDBJ whole genome shotgun (WGS) entry which is preliminary data.</text>
</comment>
<organism evidence="2 3">
    <name type="scientific">Actinomadura pelletieri DSM 43383</name>
    <dbReference type="NCBI Taxonomy" id="1120940"/>
    <lineage>
        <taxon>Bacteria</taxon>
        <taxon>Bacillati</taxon>
        <taxon>Actinomycetota</taxon>
        <taxon>Actinomycetes</taxon>
        <taxon>Streptosporangiales</taxon>
        <taxon>Thermomonosporaceae</taxon>
        <taxon>Actinomadura</taxon>
    </lineage>
</organism>
<feature type="region of interest" description="Disordered" evidence="1">
    <location>
        <begin position="82"/>
        <end position="105"/>
    </location>
</feature>
<evidence type="ECO:0000256" key="1">
    <source>
        <dbReference type="SAM" id="MobiDB-lite"/>
    </source>
</evidence>
<dbReference type="AlphaFoldDB" id="A0A495QJ13"/>
<keyword evidence="3" id="KW-1185">Reference proteome</keyword>
<name>A0A495QJ13_9ACTN</name>
<accession>A0A495QJ13</accession>
<sequence length="105" mass="11674">MLIPEDLGPAKRLLAALRHRAPKLVAEIVRDEETGLPQVQITYRDGVMLAVWDGTAYRWRSEEGPWEVLPQDPRDAAAAIAPPIRVTTPARPTEDGEDPADDKRP</sequence>
<reference evidence="2 3" key="1">
    <citation type="submission" date="2018-10" db="EMBL/GenBank/DDBJ databases">
        <title>Genomic Encyclopedia of Archaeal and Bacterial Type Strains, Phase II (KMG-II): from individual species to whole genera.</title>
        <authorList>
            <person name="Goeker M."/>
        </authorList>
    </citation>
    <scope>NUCLEOTIDE SEQUENCE [LARGE SCALE GENOMIC DNA]</scope>
    <source>
        <strain evidence="2 3">DSM 43383</strain>
    </source>
</reference>
<gene>
    <name evidence="2" type="ORF">BZB76_4982</name>
</gene>